<keyword evidence="4" id="KW-1185">Reference proteome</keyword>
<dbReference type="Proteomes" id="UP000199448">
    <property type="component" value="Unassembled WGS sequence"/>
</dbReference>
<feature type="modified residue" description="4-aspartylphosphate" evidence="1">
    <location>
        <position position="64"/>
    </location>
</feature>
<dbReference type="Gene3D" id="3.40.50.2300">
    <property type="match status" value="1"/>
</dbReference>
<gene>
    <name evidence="3" type="ORF">SAMN04488034_103305</name>
</gene>
<evidence type="ECO:0000313" key="4">
    <source>
        <dbReference type="Proteomes" id="UP000199448"/>
    </source>
</evidence>
<dbReference type="GO" id="GO:0003677">
    <property type="term" value="F:DNA binding"/>
    <property type="evidence" value="ECO:0007669"/>
    <property type="project" value="UniProtKB-KW"/>
</dbReference>
<dbReference type="RefSeq" id="WP_093113233.1">
    <property type="nucleotide sequence ID" value="NZ_FNGG01000003.1"/>
</dbReference>
<dbReference type="PANTHER" id="PTHR45566:SF1">
    <property type="entry name" value="HTH-TYPE TRANSCRIPTIONAL REGULATOR YHJB-RELATED"/>
    <property type="match status" value="1"/>
</dbReference>
<keyword evidence="3" id="KW-0238">DNA-binding</keyword>
<feature type="domain" description="Response regulatory" evidence="2">
    <location>
        <begin position="6"/>
        <end position="136"/>
    </location>
</feature>
<evidence type="ECO:0000259" key="2">
    <source>
        <dbReference type="PROSITE" id="PS50110"/>
    </source>
</evidence>
<dbReference type="InterPro" id="IPR011006">
    <property type="entry name" value="CheY-like_superfamily"/>
</dbReference>
<dbReference type="PROSITE" id="PS50110">
    <property type="entry name" value="RESPONSE_REGULATORY"/>
    <property type="match status" value="1"/>
</dbReference>
<dbReference type="AlphaFoldDB" id="A0A1H5N5Z0"/>
<dbReference type="SMART" id="SM00448">
    <property type="entry name" value="REC"/>
    <property type="match status" value="1"/>
</dbReference>
<proteinExistence type="predicted"/>
<evidence type="ECO:0000256" key="1">
    <source>
        <dbReference type="PROSITE-ProRule" id="PRU00169"/>
    </source>
</evidence>
<dbReference type="EMBL" id="FNUG01000003">
    <property type="protein sequence ID" value="SEE96088.1"/>
    <property type="molecule type" value="Genomic_DNA"/>
</dbReference>
<dbReference type="GO" id="GO:0000160">
    <property type="term" value="P:phosphorelay signal transduction system"/>
    <property type="evidence" value="ECO:0007669"/>
    <property type="project" value="InterPro"/>
</dbReference>
<dbReference type="STRING" id="390640.SAMN04488034_103305"/>
<reference evidence="3 4" key="1">
    <citation type="submission" date="2016-10" db="EMBL/GenBank/DDBJ databases">
        <authorList>
            <person name="de Groot N.N."/>
        </authorList>
    </citation>
    <scope>NUCLEOTIDE SEQUENCE [LARGE SCALE GENOMIC DNA]</scope>
    <source>
        <strain evidence="3 4">DSM 23553</strain>
    </source>
</reference>
<organism evidence="3 4">
    <name type="scientific">Salinimicrobium catena</name>
    <dbReference type="NCBI Taxonomy" id="390640"/>
    <lineage>
        <taxon>Bacteria</taxon>
        <taxon>Pseudomonadati</taxon>
        <taxon>Bacteroidota</taxon>
        <taxon>Flavobacteriia</taxon>
        <taxon>Flavobacteriales</taxon>
        <taxon>Flavobacteriaceae</taxon>
        <taxon>Salinimicrobium</taxon>
    </lineage>
</organism>
<dbReference type="InterPro" id="IPR001789">
    <property type="entry name" value="Sig_transdc_resp-reg_receiver"/>
</dbReference>
<dbReference type="Pfam" id="PF00072">
    <property type="entry name" value="Response_reg"/>
    <property type="match status" value="1"/>
</dbReference>
<dbReference type="InterPro" id="IPR051015">
    <property type="entry name" value="EvgA-like"/>
</dbReference>
<dbReference type="OrthoDB" id="651456at2"/>
<dbReference type="PANTHER" id="PTHR45566">
    <property type="entry name" value="HTH-TYPE TRANSCRIPTIONAL REGULATOR YHJB-RELATED"/>
    <property type="match status" value="1"/>
</dbReference>
<evidence type="ECO:0000313" key="3">
    <source>
        <dbReference type="EMBL" id="SEE96088.1"/>
    </source>
</evidence>
<sequence length="223" mass="25464">MKKELNILMVDDHPIILEGYKKILLDNRAEDVAMRIDTANSCEEANAKLEASLTSLAYDIIFLDIGLPPSRDGEFLSGEDIGRKIRKVSPATQLAVLTMFVENLRLLTIFKSLKPEAFMVKSDVSSSQFLEAFDSMLHGKTYSSQTIQDLMRKQIVHDYNITRTDRDILLHLSRGLKSKEIPQFVPLSLASIEKRKKFMREVFEVEDVRDITLINRAKELGFL</sequence>
<keyword evidence="1" id="KW-0597">Phosphoprotein</keyword>
<dbReference type="SUPFAM" id="SSF52172">
    <property type="entry name" value="CheY-like"/>
    <property type="match status" value="1"/>
</dbReference>
<accession>A0A1H5N5Z0</accession>
<protein>
    <submittedName>
        <fullName evidence="3">DNA-binding response regulator, NarL/FixJ family, contains REC and HTH domains</fullName>
    </submittedName>
</protein>
<name>A0A1H5N5Z0_9FLAO</name>